<comment type="caution">
    <text evidence="3">The sequence shown here is derived from an EMBL/GenBank/DDBJ whole genome shotgun (WGS) entry which is preliminary data.</text>
</comment>
<gene>
    <name evidence="2" type="ORF">HXO61_05610</name>
    <name evidence="3" type="ORF">HXO64_01900</name>
</gene>
<sequence>MSLESLYQEIILEHSKQRSGEHLVEVPAGHASADNHQYNPTCGDEINLRVVLSDELKDGEKTIESISWEGDGCSISMAAASVLSEMAPGMTTSELQSHVDAFREMLRSRGKVTLDEEEYGDMAAFSGVSKFMARVKCAMLSWVAVEEATKEAAAKN</sequence>
<feature type="domain" description="NIF system FeS cluster assembly NifU N-terminal" evidence="1">
    <location>
        <begin position="35"/>
        <end position="137"/>
    </location>
</feature>
<dbReference type="OMA" id="MKLDSMY"/>
<protein>
    <submittedName>
        <fullName evidence="3">SUF system NifU family Fe-S cluster assembly protein</fullName>
    </submittedName>
</protein>
<dbReference type="InterPro" id="IPR002871">
    <property type="entry name" value="NIF_FeS_clus_asmbl_NifU_N"/>
</dbReference>
<dbReference type="Pfam" id="PF01592">
    <property type="entry name" value="NifU_N"/>
    <property type="match status" value="1"/>
</dbReference>
<organism evidence="3 4">
    <name type="scientific">Rothia mucilaginosa</name>
    <dbReference type="NCBI Taxonomy" id="43675"/>
    <lineage>
        <taxon>Bacteria</taxon>
        <taxon>Bacillati</taxon>
        <taxon>Actinomycetota</taxon>
        <taxon>Actinomycetes</taxon>
        <taxon>Micrococcales</taxon>
        <taxon>Micrococcaceae</taxon>
        <taxon>Rothia</taxon>
    </lineage>
</organism>
<dbReference type="GO" id="GO:0005506">
    <property type="term" value="F:iron ion binding"/>
    <property type="evidence" value="ECO:0007669"/>
    <property type="project" value="InterPro"/>
</dbReference>
<dbReference type="AlphaFoldDB" id="A0A8F7TM42"/>
<dbReference type="NCBIfam" id="TIGR01994">
    <property type="entry name" value="SUF_scaf_2"/>
    <property type="match status" value="1"/>
</dbReference>
<name>A0A8F7TM42_9MICC</name>
<dbReference type="GO" id="GO:0051536">
    <property type="term" value="F:iron-sulfur cluster binding"/>
    <property type="evidence" value="ECO:0007669"/>
    <property type="project" value="InterPro"/>
</dbReference>
<dbReference type="Proteomes" id="UP000756427">
    <property type="component" value="Unassembled WGS sequence"/>
</dbReference>
<evidence type="ECO:0000259" key="1">
    <source>
        <dbReference type="Pfam" id="PF01592"/>
    </source>
</evidence>
<dbReference type="EMBL" id="JABZXR010000005">
    <property type="protein sequence ID" value="MBF1663294.1"/>
    <property type="molecule type" value="Genomic_DNA"/>
</dbReference>
<dbReference type="CDD" id="cd06664">
    <property type="entry name" value="IscU_like"/>
    <property type="match status" value="1"/>
</dbReference>
<evidence type="ECO:0000313" key="4">
    <source>
        <dbReference type="Proteomes" id="UP000756427"/>
    </source>
</evidence>
<dbReference type="RefSeq" id="WP_005506960.1">
    <property type="nucleotide sequence ID" value="NZ_CAJZGU010000001.1"/>
</dbReference>
<dbReference type="EMBL" id="JABZXO010000011">
    <property type="protein sequence ID" value="MBF1657390.1"/>
    <property type="molecule type" value="Genomic_DNA"/>
</dbReference>
<reference evidence="3" key="1">
    <citation type="submission" date="2020-04" db="EMBL/GenBank/DDBJ databases">
        <title>Deep metagenomics examines the oral microbiome during advanced dental caries in children, revealing novel taxa and co-occurrences with host molecules.</title>
        <authorList>
            <person name="Baker J.L."/>
            <person name="Morton J.T."/>
            <person name="Dinis M."/>
            <person name="Alvarez R."/>
            <person name="Tran N.C."/>
            <person name="Knight R."/>
            <person name="Edlund A."/>
        </authorList>
    </citation>
    <scope>NUCLEOTIDE SEQUENCE</scope>
    <source>
        <strain evidence="2">JCVI_39_bin.18</strain>
        <strain evidence="3">JCVI_44_bin.2</strain>
    </source>
</reference>
<proteinExistence type="predicted"/>
<evidence type="ECO:0000313" key="2">
    <source>
        <dbReference type="EMBL" id="MBF1657390.1"/>
    </source>
</evidence>
<dbReference type="Proteomes" id="UP000770330">
    <property type="component" value="Unassembled WGS sequence"/>
</dbReference>
<accession>A0A8F7TM42</accession>
<dbReference type="Gene3D" id="3.90.1010.10">
    <property type="match status" value="1"/>
</dbReference>
<evidence type="ECO:0000313" key="3">
    <source>
        <dbReference type="EMBL" id="MBF1663294.1"/>
    </source>
</evidence>
<dbReference type="SUPFAM" id="SSF82649">
    <property type="entry name" value="SufE/NifU"/>
    <property type="match status" value="1"/>
</dbReference>
<dbReference type="GO" id="GO:0016226">
    <property type="term" value="P:iron-sulfur cluster assembly"/>
    <property type="evidence" value="ECO:0007669"/>
    <property type="project" value="InterPro"/>
</dbReference>